<dbReference type="NCBIfam" id="NF001696">
    <property type="entry name" value="PRK00451.1"/>
    <property type="match status" value="1"/>
</dbReference>
<dbReference type="EMBL" id="JBAKAZ010000030">
    <property type="protein sequence ID" value="MEL0629778.1"/>
    <property type="molecule type" value="Genomic_DNA"/>
</dbReference>
<gene>
    <name evidence="8 11" type="primary">gcvP</name>
    <name evidence="11" type="ORF">V6256_09165</name>
</gene>
<comment type="cofactor">
    <cofactor evidence="1 8">
        <name>pyridoxal 5'-phosphate</name>
        <dbReference type="ChEBI" id="CHEBI:597326"/>
    </cofactor>
</comment>
<evidence type="ECO:0000256" key="8">
    <source>
        <dbReference type="HAMAP-Rule" id="MF_00711"/>
    </source>
</evidence>
<feature type="domain" description="Glycine cleavage system P-protein N-terminal" evidence="9">
    <location>
        <begin position="472"/>
        <end position="755"/>
    </location>
</feature>
<dbReference type="PANTHER" id="PTHR11773">
    <property type="entry name" value="GLYCINE DEHYDROGENASE, DECARBOXYLATING"/>
    <property type="match status" value="1"/>
</dbReference>
<protein>
    <recommendedName>
        <fullName evidence="8">Glycine dehydrogenase (decarboxylating)</fullName>
        <ecNumber evidence="8">1.4.4.2</ecNumber>
    </recommendedName>
    <alternativeName>
        <fullName evidence="8">Glycine cleavage system P-protein</fullName>
    </alternativeName>
    <alternativeName>
        <fullName evidence="8">Glycine decarboxylase</fullName>
    </alternativeName>
    <alternativeName>
        <fullName evidence="8">Glycine dehydrogenase (aminomethyl-transferring)</fullName>
    </alternativeName>
</protein>
<dbReference type="NCBIfam" id="TIGR00461">
    <property type="entry name" value="gcvP"/>
    <property type="match status" value="1"/>
</dbReference>
<evidence type="ECO:0000256" key="4">
    <source>
        <dbReference type="ARBA" id="ARBA00011690"/>
    </source>
</evidence>
<dbReference type="InterPro" id="IPR003437">
    <property type="entry name" value="GcvP"/>
</dbReference>
<dbReference type="InterPro" id="IPR015422">
    <property type="entry name" value="PyrdxlP-dep_Trfase_small"/>
</dbReference>
<dbReference type="Proteomes" id="UP001369082">
    <property type="component" value="Unassembled WGS sequence"/>
</dbReference>
<evidence type="ECO:0000313" key="11">
    <source>
        <dbReference type="EMBL" id="MEL0629778.1"/>
    </source>
</evidence>
<dbReference type="Pfam" id="PF02347">
    <property type="entry name" value="GDC-P"/>
    <property type="match status" value="2"/>
</dbReference>
<evidence type="ECO:0000256" key="3">
    <source>
        <dbReference type="ARBA" id="ARBA00010756"/>
    </source>
</evidence>
<dbReference type="InterPro" id="IPR049316">
    <property type="entry name" value="GDC-P_C"/>
</dbReference>
<name>A0ABU9GR27_9GAMM</name>
<dbReference type="HAMAP" id="MF_00711">
    <property type="entry name" value="GcvP"/>
    <property type="match status" value="1"/>
</dbReference>
<comment type="catalytic activity">
    <reaction evidence="7 8">
        <text>N(6)-[(R)-lipoyl]-L-lysyl-[glycine-cleavage complex H protein] + glycine + H(+) = N(6)-[(R)-S(8)-aminomethyldihydrolipoyl]-L-lysyl-[glycine-cleavage complex H protein] + CO2</text>
        <dbReference type="Rhea" id="RHEA:24304"/>
        <dbReference type="Rhea" id="RHEA-COMP:10494"/>
        <dbReference type="Rhea" id="RHEA-COMP:10495"/>
        <dbReference type="ChEBI" id="CHEBI:15378"/>
        <dbReference type="ChEBI" id="CHEBI:16526"/>
        <dbReference type="ChEBI" id="CHEBI:57305"/>
        <dbReference type="ChEBI" id="CHEBI:83099"/>
        <dbReference type="ChEBI" id="CHEBI:83143"/>
        <dbReference type="EC" id="1.4.4.2"/>
    </reaction>
</comment>
<dbReference type="Gene3D" id="3.90.1150.10">
    <property type="entry name" value="Aspartate Aminotransferase, domain 1"/>
    <property type="match status" value="2"/>
</dbReference>
<keyword evidence="12" id="KW-1185">Reference proteome</keyword>
<evidence type="ECO:0000256" key="5">
    <source>
        <dbReference type="ARBA" id="ARBA00022898"/>
    </source>
</evidence>
<dbReference type="EC" id="1.4.4.2" evidence="8"/>
<comment type="subunit">
    <text evidence="4 8">The glycine cleavage system is composed of four proteins: P, T, L and H.</text>
</comment>
<dbReference type="InterPro" id="IPR020581">
    <property type="entry name" value="GDC_P"/>
</dbReference>
<comment type="similarity">
    <text evidence="3 8">Belongs to the GcvP family.</text>
</comment>
<evidence type="ECO:0000256" key="2">
    <source>
        <dbReference type="ARBA" id="ARBA00003788"/>
    </source>
</evidence>
<dbReference type="RefSeq" id="WP_341597911.1">
    <property type="nucleotide sequence ID" value="NZ_JBAKAZ010000030.1"/>
</dbReference>
<feature type="domain" description="Glycine dehydrogenase C-terminal" evidence="10">
    <location>
        <begin position="790"/>
        <end position="911"/>
    </location>
</feature>
<sequence>MTANTFLNSLTNQQEFATRHNGPNPAQQAAMLETIGVSSLDQLIDQTVPAAIRLKDKMNLAEPQSESAMLASLKTIAEKNVVNRSFIGQGYYNTLTPNVILRNVLENPGWYTAYTPYQPEISQGRLESLLNYQQAVMDLTAMDLANASLLDEATAAAESMTLCKRASKSKSNAFFVSDQLHPQTVDVIRTRAQYIGIEIITGTIDTLDNHDVFGAILQYPSTTGNVEDLTEIIEKAHAKKTLVAVASDLLSLTVLKAPGEMGADVVIGSAQRFGVPMGFGGPHAGFMATRDKFKRTMPGRVIGVSKDSKGKTALRMAMQTREQHIRREKATSNICTAQALLANMAAFYALYHGPEGLLKIGRRVHHYTAVLAAALQSEGIELDNKAFFDTLTLNTNEHSKAIYHRALAEGMNLRKFPNPDKTAPDNTPIQLGVSLDETTTAKDVEDLILAITGKALSVADFSDTIAQDEFAAIPEACRRTSKYLTHPVFSAHHSETQMMRYMKKLENKDYSLTHGMIPLGSCTMKLNAAAEMLPVTWPEFGQMHPFAPTEQSFGYQELAEKLSAMLCEITGYDGMSLQPNSGAQGEYAGLIAIQRYHESNGESHRNVCLIPSSAHGTNPASAAMVSMKVVVVGCDEEGNIDHADLKAKIEKHRENLSCIMITYPSTHGVYEESVQEVCDWVHEAGGQVYLDGANMNAQVGLTTPGFIGSDVSHLNLHKTFCIPHGGGGPGMGPIGVKSHLIPFLPGHIEVTESADNKHYAVSAAELGSASILPISYAYIAMMGEQGLTEATKLAILNANYVMERLRPHFPVLYLGKEGRVAHECIIDIRPIENASGISGEDIAKRLIDYGFHAPTMSFPVAGTLMIEPTESENLTELDRFCDAMIAIRNEIKQVESGEYTLEDNPLVNAPHTQVDLMETEWAHTYSREVACFPSEFSKGAKYWPSSNRVDNVFGDRNLICSCPSIESYMED</sequence>
<dbReference type="InterPro" id="IPR049315">
    <property type="entry name" value="GDC-P_N"/>
</dbReference>
<evidence type="ECO:0000256" key="1">
    <source>
        <dbReference type="ARBA" id="ARBA00001933"/>
    </source>
</evidence>
<dbReference type="Pfam" id="PF21478">
    <property type="entry name" value="GcvP2_C"/>
    <property type="match status" value="1"/>
</dbReference>
<keyword evidence="6 8" id="KW-0560">Oxidoreductase</keyword>
<keyword evidence="5 8" id="KW-0663">Pyridoxal phosphate</keyword>
<evidence type="ECO:0000256" key="7">
    <source>
        <dbReference type="ARBA" id="ARBA00049026"/>
    </source>
</evidence>
<dbReference type="NCBIfam" id="NF003346">
    <property type="entry name" value="PRK04366.1"/>
    <property type="match status" value="1"/>
</dbReference>
<dbReference type="InterPro" id="IPR015424">
    <property type="entry name" value="PyrdxlP-dep_Trfase"/>
</dbReference>
<dbReference type="CDD" id="cd00613">
    <property type="entry name" value="GDC-P"/>
    <property type="match status" value="2"/>
</dbReference>
<comment type="caution">
    <text evidence="11">The sequence shown here is derived from an EMBL/GenBank/DDBJ whole genome shotgun (WGS) entry which is preliminary data.</text>
</comment>
<dbReference type="InterPro" id="IPR015421">
    <property type="entry name" value="PyrdxlP-dep_Trfase_major"/>
</dbReference>
<dbReference type="Gene3D" id="3.40.640.10">
    <property type="entry name" value="Type I PLP-dependent aspartate aminotransferase-like (Major domain)"/>
    <property type="match status" value="2"/>
</dbReference>
<evidence type="ECO:0000256" key="6">
    <source>
        <dbReference type="ARBA" id="ARBA00023002"/>
    </source>
</evidence>
<comment type="function">
    <text evidence="2 8">The glycine cleavage system catalyzes the degradation of glycine. The P protein binds the alpha-amino group of glycine through its pyridoxal phosphate cofactor; CO(2) is released and the remaining methylamine moiety is then transferred to the lipoamide cofactor of the H protein.</text>
</comment>
<organism evidence="11 12">
    <name type="scientific">Psychromonas aquatilis</name>
    <dbReference type="NCBI Taxonomy" id="2005072"/>
    <lineage>
        <taxon>Bacteria</taxon>
        <taxon>Pseudomonadati</taxon>
        <taxon>Pseudomonadota</taxon>
        <taxon>Gammaproteobacteria</taxon>
        <taxon>Alteromonadales</taxon>
        <taxon>Psychromonadaceae</taxon>
        <taxon>Psychromonas</taxon>
    </lineage>
</organism>
<dbReference type="GO" id="GO:0004375">
    <property type="term" value="F:glycine dehydrogenase (decarboxylating) activity"/>
    <property type="evidence" value="ECO:0007669"/>
    <property type="project" value="UniProtKB-EC"/>
</dbReference>
<feature type="modified residue" description="N6-(pyridoxal phosphate)lysine" evidence="8">
    <location>
        <position position="718"/>
    </location>
</feature>
<dbReference type="PANTHER" id="PTHR11773:SF13">
    <property type="entry name" value="GLYCINE DEHYDROGENASE (DECARBOXYLATING)"/>
    <property type="match status" value="1"/>
</dbReference>
<evidence type="ECO:0000313" key="12">
    <source>
        <dbReference type="Proteomes" id="UP001369082"/>
    </source>
</evidence>
<feature type="domain" description="Glycine cleavage system P-protein N-terminal" evidence="9">
    <location>
        <begin position="19"/>
        <end position="448"/>
    </location>
</feature>
<accession>A0ABU9GR27</accession>
<dbReference type="SUPFAM" id="SSF53383">
    <property type="entry name" value="PLP-dependent transferases"/>
    <property type="match status" value="2"/>
</dbReference>
<proteinExistence type="inferred from homology"/>
<evidence type="ECO:0000259" key="9">
    <source>
        <dbReference type="Pfam" id="PF02347"/>
    </source>
</evidence>
<reference evidence="11 12" key="1">
    <citation type="submission" date="2024-02" db="EMBL/GenBank/DDBJ databases">
        <title>Bacteria isolated from the canopy kelp, Nereocystis luetkeana.</title>
        <authorList>
            <person name="Pfister C.A."/>
            <person name="Younker I.T."/>
            <person name="Light S.H."/>
        </authorList>
    </citation>
    <scope>NUCLEOTIDE SEQUENCE [LARGE SCALE GENOMIC DNA]</scope>
    <source>
        <strain evidence="11 12">TI.1.05</strain>
    </source>
</reference>
<evidence type="ECO:0000259" key="10">
    <source>
        <dbReference type="Pfam" id="PF21478"/>
    </source>
</evidence>